<accession>A0A8T0R7U1</accession>
<organism evidence="2 3">
    <name type="scientific">Panicum virgatum</name>
    <name type="common">Blackwell switchgrass</name>
    <dbReference type="NCBI Taxonomy" id="38727"/>
    <lineage>
        <taxon>Eukaryota</taxon>
        <taxon>Viridiplantae</taxon>
        <taxon>Streptophyta</taxon>
        <taxon>Embryophyta</taxon>
        <taxon>Tracheophyta</taxon>
        <taxon>Spermatophyta</taxon>
        <taxon>Magnoliopsida</taxon>
        <taxon>Liliopsida</taxon>
        <taxon>Poales</taxon>
        <taxon>Poaceae</taxon>
        <taxon>PACMAD clade</taxon>
        <taxon>Panicoideae</taxon>
        <taxon>Panicodae</taxon>
        <taxon>Paniceae</taxon>
        <taxon>Panicinae</taxon>
        <taxon>Panicum</taxon>
        <taxon>Panicum sect. Hiantes</taxon>
    </lineage>
</organism>
<name>A0A8T0R7U1_PANVG</name>
<dbReference type="Proteomes" id="UP000823388">
    <property type="component" value="Chromosome 6K"/>
</dbReference>
<dbReference type="AlphaFoldDB" id="A0A8T0R7U1"/>
<feature type="region of interest" description="Disordered" evidence="1">
    <location>
        <begin position="29"/>
        <end position="68"/>
    </location>
</feature>
<reference evidence="2" key="1">
    <citation type="submission" date="2020-05" db="EMBL/GenBank/DDBJ databases">
        <title>WGS assembly of Panicum virgatum.</title>
        <authorList>
            <person name="Lovell J.T."/>
            <person name="Jenkins J."/>
            <person name="Shu S."/>
            <person name="Juenger T.E."/>
            <person name="Schmutz J."/>
        </authorList>
    </citation>
    <scope>NUCLEOTIDE SEQUENCE</scope>
    <source>
        <strain evidence="2">AP13</strain>
    </source>
</reference>
<evidence type="ECO:0000313" key="2">
    <source>
        <dbReference type="EMBL" id="KAG2581614.1"/>
    </source>
</evidence>
<evidence type="ECO:0000313" key="3">
    <source>
        <dbReference type="Proteomes" id="UP000823388"/>
    </source>
</evidence>
<comment type="caution">
    <text evidence="2">The sequence shown here is derived from an EMBL/GenBank/DDBJ whole genome shotgun (WGS) entry which is preliminary data.</text>
</comment>
<dbReference type="EMBL" id="CM029047">
    <property type="protein sequence ID" value="KAG2581614.1"/>
    <property type="molecule type" value="Genomic_DNA"/>
</dbReference>
<protein>
    <submittedName>
        <fullName evidence="2">Uncharacterized protein</fullName>
    </submittedName>
</protein>
<proteinExistence type="predicted"/>
<dbReference type="EMBL" id="CM029047">
    <property type="protein sequence ID" value="KAG2581613.1"/>
    <property type="molecule type" value="Genomic_DNA"/>
</dbReference>
<evidence type="ECO:0000256" key="1">
    <source>
        <dbReference type="SAM" id="MobiDB-lite"/>
    </source>
</evidence>
<sequence length="104" mass="10652">MAATGEDAAARAHGALRTTVEVALASGLRAGAREDGEQAHAEPRGRGGGRKLVCIRHGGGDPRGDAQSIGGEKAACYHTIHVLLAALPFPSNPLPRLMLSHGGR</sequence>
<keyword evidence="3" id="KW-1185">Reference proteome</keyword>
<feature type="compositionally biased region" description="Basic and acidic residues" evidence="1">
    <location>
        <begin position="31"/>
        <end position="45"/>
    </location>
</feature>
<gene>
    <name evidence="2" type="ORF">PVAP13_6KG055335</name>
</gene>